<dbReference type="STRING" id="686832.A0A0C3CGM9"/>
<accession>A0A0C3CGM9</accession>
<name>A0A0C3CGM9_HEBCY</name>
<dbReference type="InterPro" id="IPR017937">
    <property type="entry name" value="Thioredoxin_CS"/>
</dbReference>
<keyword evidence="3" id="KW-0812">Transmembrane</keyword>
<dbReference type="PANTHER" id="PTHR45672">
    <property type="entry name" value="PROTEIN DISULFIDE-ISOMERASE C17H9.14C-RELATED"/>
    <property type="match status" value="1"/>
</dbReference>
<feature type="domain" description="Thioredoxin" evidence="5">
    <location>
        <begin position="6"/>
        <end position="132"/>
    </location>
</feature>
<dbReference type="GO" id="GO:0006457">
    <property type="term" value="P:protein folding"/>
    <property type="evidence" value="ECO:0007669"/>
    <property type="project" value="TreeGrafter"/>
</dbReference>
<keyword evidence="3" id="KW-1133">Transmembrane helix</keyword>
<feature type="transmembrane region" description="Helical" evidence="3">
    <location>
        <begin position="546"/>
        <end position="570"/>
    </location>
</feature>
<reference evidence="7" key="2">
    <citation type="submission" date="2015-01" db="EMBL/GenBank/DDBJ databases">
        <title>Evolutionary Origins and Diversification of the Mycorrhizal Mutualists.</title>
        <authorList>
            <consortium name="DOE Joint Genome Institute"/>
            <consortium name="Mycorrhizal Genomics Consortium"/>
            <person name="Kohler A."/>
            <person name="Kuo A."/>
            <person name="Nagy L.G."/>
            <person name="Floudas D."/>
            <person name="Copeland A."/>
            <person name="Barry K.W."/>
            <person name="Cichocki N."/>
            <person name="Veneault-Fourrey C."/>
            <person name="LaButti K."/>
            <person name="Lindquist E.A."/>
            <person name="Lipzen A."/>
            <person name="Lundell T."/>
            <person name="Morin E."/>
            <person name="Murat C."/>
            <person name="Riley R."/>
            <person name="Ohm R."/>
            <person name="Sun H."/>
            <person name="Tunlid A."/>
            <person name="Henrissat B."/>
            <person name="Grigoriev I.V."/>
            <person name="Hibbett D.S."/>
            <person name="Martin F."/>
        </authorList>
    </citation>
    <scope>NUCLEOTIDE SEQUENCE [LARGE SCALE GENOMIC DNA]</scope>
    <source>
        <strain evidence="7">h7</strain>
    </source>
</reference>
<reference evidence="6 7" key="1">
    <citation type="submission" date="2014-04" db="EMBL/GenBank/DDBJ databases">
        <authorList>
            <consortium name="DOE Joint Genome Institute"/>
            <person name="Kuo A."/>
            <person name="Gay G."/>
            <person name="Dore J."/>
            <person name="Kohler A."/>
            <person name="Nagy L.G."/>
            <person name="Floudas D."/>
            <person name="Copeland A."/>
            <person name="Barry K.W."/>
            <person name="Cichocki N."/>
            <person name="Veneault-Fourrey C."/>
            <person name="LaButti K."/>
            <person name="Lindquist E.A."/>
            <person name="Lipzen A."/>
            <person name="Lundell T."/>
            <person name="Morin E."/>
            <person name="Murat C."/>
            <person name="Sun H."/>
            <person name="Tunlid A."/>
            <person name="Henrissat B."/>
            <person name="Grigoriev I.V."/>
            <person name="Hibbett D.S."/>
            <person name="Martin F."/>
            <person name="Nordberg H.P."/>
            <person name="Cantor M.N."/>
            <person name="Hua S.X."/>
        </authorList>
    </citation>
    <scope>NUCLEOTIDE SEQUENCE [LARGE SCALE GENOMIC DNA]</scope>
    <source>
        <strain evidence="7">h7</strain>
    </source>
</reference>
<dbReference type="PROSITE" id="PS51352">
    <property type="entry name" value="THIOREDOXIN_2"/>
    <property type="match status" value="2"/>
</dbReference>
<evidence type="ECO:0000313" key="6">
    <source>
        <dbReference type="EMBL" id="KIM42766.1"/>
    </source>
</evidence>
<evidence type="ECO:0000256" key="1">
    <source>
        <dbReference type="ARBA" id="ARBA00006347"/>
    </source>
</evidence>
<dbReference type="Proteomes" id="UP000053424">
    <property type="component" value="Unassembled WGS sequence"/>
</dbReference>
<evidence type="ECO:0000256" key="4">
    <source>
        <dbReference type="SAM" id="SignalP"/>
    </source>
</evidence>
<sequence>MHFLNLPVSLLSTSFLLLAAAGVPVSSTELTADNFDQAVAKGLSFIEHFSPYCHHCRDFKPTWEQLVVEAKEEIPQIKMGTVDCIMHGDLCDKNGIKGYPTLLMFENGKIVDSFTGPRELSNLKKFMKRHVKEEPKSAPPLPPKPAPAKLLQTPKVILNPTGEVLALSGETFSTTLSKGPAFVKFFAPWCGHCKKLAPTWKQLARHMQNKLTVAEVNCDDHSALCKSQGIQGYPTLVWFAQGEDGPGRSEYNGGRKLDPLKTFAEKASSAGVQVLEKDEELEKHVATDEVLYLLLHSSDDSHILDTIRDASAPLLGSPQIFASSSSALRSHFSIPSSSPWALVVIKDHDTKLPVSIFHGTTSLSASDPELRKWLLTHRLPTSVELTRDTFQGVMNAPHAPLVVITAGPEALKEKIMQRLRDVGKKWRMRTNGSGVVRGREVVYAWMDRGRWADWMKSMYGIKDKHDGNHDSEKDELEDLKVLIADHSKLIYYDADRSGKSIKFTSSASIFSAVEDAAAGKSTYKNSESTIERIARNLSAKMQSLEAFVMAHPFKFVLLLIAVFGAVFWVLSRIVGNDVTTAQQGQNEWREYKGKNGRLD</sequence>
<dbReference type="SUPFAM" id="SSF52833">
    <property type="entry name" value="Thioredoxin-like"/>
    <property type="match status" value="2"/>
</dbReference>
<dbReference type="InterPro" id="IPR013766">
    <property type="entry name" value="Thioredoxin_domain"/>
</dbReference>
<dbReference type="Gene3D" id="3.40.30.10">
    <property type="entry name" value="Glutaredoxin"/>
    <property type="match status" value="3"/>
</dbReference>
<evidence type="ECO:0000313" key="7">
    <source>
        <dbReference type="Proteomes" id="UP000053424"/>
    </source>
</evidence>
<dbReference type="PROSITE" id="PS00194">
    <property type="entry name" value="THIOREDOXIN_1"/>
    <property type="match status" value="1"/>
</dbReference>
<dbReference type="HOGENOM" id="CLU_021868_1_1_1"/>
<evidence type="ECO:0000256" key="2">
    <source>
        <dbReference type="ARBA" id="ARBA00022729"/>
    </source>
</evidence>
<keyword evidence="3" id="KW-0472">Membrane</keyword>
<comment type="similarity">
    <text evidence="1">Belongs to the protein disulfide isomerase family.</text>
</comment>
<organism evidence="6 7">
    <name type="scientific">Hebeloma cylindrosporum</name>
    <dbReference type="NCBI Taxonomy" id="76867"/>
    <lineage>
        <taxon>Eukaryota</taxon>
        <taxon>Fungi</taxon>
        <taxon>Dikarya</taxon>
        <taxon>Basidiomycota</taxon>
        <taxon>Agaricomycotina</taxon>
        <taxon>Agaricomycetes</taxon>
        <taxon>Agaricomycetidae</taxon>
        <taxon>Agaricales</taxon>
        <taxon>Agaricineae</taxon>
        <taxon>Hymenogastraceae</taxon>
        <taxon>Hebeloma</taxon>
    </lineage>
</organism>
<dbReference type="OrthoDB" id="72053at2759"/>
<dbReference type="Pfam" id="PF00085">
    <property type="entry name" value="Thioredoxin"/>
    <property type="match status" value="2"/>
</dbReference>
<keyword evidence="7" id="KW-1185">Reference proteome</keyword>
<dbReference type="GO" id="GO:0003756">
    <property type="term" value="F:protein disulfide isomerase activity"/>
    <property type="evidence" value="ECO:0007669"/>
    <property type="project" value="TreeGrafter"/>
</dbReference>
<gene>
    <name evidence="6" type="ORF">M413DRAFT_444433</name>
</gene>
<feature type="signal peptide" evidence="4">
    <location>
        <begin position="1"/>
        <end position="21"/>
    </location>
</feature>
<feature type="chain" id="PRO_5002162709" description="Thioredoxin domain-containing protein" evidence="4">
    <location>
        <begin position="22"/>
        <end position="599"/>
    </location>
</feature>
<dbReference type="GO" id="GO:0005783">
    <property type="term" value="C:endoplasmic reticulum"/>
    <property type="evidence" value="ECO:0007669"/>
    <property type="project" value="TreeGrafter"/>
</dbReference>
<proteinExistence type="inferred from homology"/>
<evidence type="ECO:0000259" key="5">
    <source>
        <dbReference type="PROSITE" id="PS51352"/>
    </source>
</evidence>
<dbReference type="AlphaFoldDB" id="A0A0C3CGM9"/>
<dbReference type="InterPro" id="IPR051063">
    <property type="entry name" value="PDI"/>
</dbReference>
<dbReference type="EMBL" id="KN831777">
    <property type="protein sequence ID" value="KIM42766.1"/>
    <property type="molecule type" value="Genomic_DNA"/>
</dbReference>
<keyword evidence="2 4" id="KW-0732">Signal</keyword>
<dbReference type="PRINTS" id="PR00421">
    <property type="entry name" value="THIOREDOXIN"/>
</dbReference>
<dbReference type="PANTHER" id="PTHR45672:SF3">
    <property type="entry name" value="THIOREDOXIN DOMAIN-CONTAINING PROTEIN 5"/>
    <property type="match status" value="1"/>
</dbReference>
<evidence type="ECO:0000256" key="3">
    <source>
        <dbReference type="SAM" id="Phobius"/>
    </source>
</evidence>
<dbReference type="InterPro" id="IPR036249">
    <property type="entry name" value="Thioredoxin-like_sf"/>
</dbReference>
<feature type="domain" description="Thioredoxin" evidence="5">
    <location>
        <begin position="140"/>
        <end position="269"/>
    </location>
</feature>
<protein>
    <recommendedName>
        <fullName evidence="5">Thioredoxin domain-containing protein</fullName>
    </recommendedName>
</protein>